<dbReference type="EMBL" id="CAJOBS010004426">
    <property type="protein sequence ID" value="CAF4881192.1"/>
    <property type="molecule type" value="Genomic_DNA"/>
</dbReference>
<evidence type="ECO:0000313" key="4">
    <source>
        <dbReference type="Proteomes" id="UP000663838"/>
    </source>
</evidence>
<organism evidence="3 4">
    <name type="scientific">Rotaria socialis</name>
    <dbReference type="NCBI Taxonomy" id="392032"/>
    <lineage>
        <taxon>Eukaryota</taxon>
        <taxon>Metazoa</taxon>
        <taxon>Spiralia</taxon>
        <taxon>Gnathifera</taxon>
        <taxon>Rotifera</taxon>
        <taxon>Eurotatoria</taxon>
        <taxon>Bdelloidea</taxon>
        <taxon>Philodinida</taxon>
        <taxon>Philodinidae</taxon>
        <taxon>Rotaria</taxon>
    </lineage>
</organism>
<proteinExistence type="predicted"/>
<evidence type="ECO:0000313" key="3">
    <source>
        <dbReference type="EMBL" id="CAF4881192.1"/>
    </source>
</evidence>
<evidence type="ECO:0000256" key="1">
    <source>
        <dbReference type="SAM" id="MobiDB-lite"/>
    </source>
</evidence>
<comment type="caution">
    <text evidence="3">The sequence shown here is derived from an EMBL/GenBank/DDBJ whole genome shotgun (WGS) entry which is preliminary data.</text>
</comment>
<dbReference type="AlphaFoldDB" id="A0A821TWI6"/>
<feature type="region of interest" description="Disordered" evidence="1">
    <location>
        <begin position="128"/>
        <end position="247"/>
    </location>
</feature>
<sequence>MIFAKNFLYVSFTLLILGLQASLSESTFLFPIGLKLLKPIEPVKIDCHRDHQITVDKDNNIRGVLRVKSCPFSPFIQKPSMHKCDIKIDKVLGDKDQTVFHYSLPCEKSNHDTVIAELKNAVSHPSFHDSLIQAKRPDSKESSFGKKDGKEAAHDNSFHNALTQPKRPNSKEVHPGQEDGKDAAHDHSFQDRLTQPKRPESKEVHPGQEDGKDAAHDHSFRDRLTQPKRPESKEVHPGQGDGKDAAC</sequence>
<reference evidence="3" key="1">
    <citation type="submission" date="2021-02" db="EMBL/GenBank/DDBJ databases">
        <authorList>
            <person name="Nowell W R."/>
        </authorList>
    </citation>
    <scope>NUCLEOTIDE SEQUENCE</scope>
</reference>
<evidence type="ECO:0000256" key="2">
    <source>
        <dbReference type="SAM" id="SignalP"/>
    </source>
</evidence>
<gene>
    <name evidence="3" type="ORF">TOA249_LOCUS29270</name>
</gene>
<feature type="chain" id="PRO_5033019683" evidence="2">
    <location>
        <begin position="27"/>
        <end position="247"/>
    </location>
</feature>
<feature type="signal peptide" evidence="2">
    <location>
        <begin position="1"/>
        <end position="26"/>
    </location>
</feature>
<protein>
    <submittedName>
        <fullName evidence="3">Uncharacterized protein</fullName>
    </submittedName>
</protein>
<feature type="compositionally biased region" description="Basic and acidic residues" evidence="1">
    <location>
        <begin position="135"/>
        <end position="157"/>
    </location>
</feature>
<dbReference type="Proteomes" id="UP000663838">
    <property type="component" value="Unassembled WGS sequence"/>
</dbReference>
<accession>A0A821TWI6</accession>
<feature type="compositionally biased region" description="Basic and acidic residues" evidence="1">
    <location>
        <begin position="197"/>
        <end position="247"/>
    </location>
</feature>
<keyword evidence="2" id="KW-0732">Signal</keyword>
<name>A0A821TWI6_9BILA</name>
<feature type="compositionally biased region" description="Polar residues" evidence="1">
    <location>
        <begin position="158"/>
        <end position="167"/>
    </location>
</feature>
<feature type="compositionally biased region" description="Basic and acidic residues" evidence="1">
    <location>
        <begin position="169"/>
        <end position="190"/>
    </location>
</feature>